<name>E6SKT5_THEM7</name>
<feature type="repeat" description="ANK" evidence="3">
    <location>
        <begin position="206"/>
        <end position="235"/>
    </location>
</feature>
<dbReference type="PANTHER" id="PTHR24180">
    <property type="entry name" value="CYCLIN-DEPENDENT KINASE INHIBITOR 2C-RELATED"/>
    <property type="match status" value="1"/>
</dbReference>
<reference evidence="6" key="2">
    <citation type="journal article" date="2010" name="Stand. Genomic Sci.">
        <title>Complete genome sequence of Thermaerobacter marianensis type strain (7p75aT).</title>
        <authorList>
            <person name="Han C."/>
            <person name="Gu W."/>
            <person name="Zhang X."/>
            <person name="Lapidus A."/>
            <person name="Nolan M."/>
            <person name="Copeland A."/>
            <person name="Lucas S."/>
            <person name="Glavina Del Rio T."/>
            <person name="Tice H."/>
            <person name="Cheng J."/>
            <person name="Tapia R."/>
            <person name="Goodwin L."/>
            <person name="Pitluck S."/>
            <person name="Pagani I."/>
            <person name="Ivanova N."/>
            <person name="Mavromatis K."/>
            <person name="Mikhailova N."/>
            <person name="Pati A."/>
            <person name="Chen A."/>
            <person name="Palaniappan K."/>
            <person name="Land M."/>
            <person name="Hauser L."/>
            <person name="Chang Y."/>
            <person name="Jeffries C."/>
            <person name="Schneider S."/>
            <person name="Rohde M."/>
            <person name="Goker M."/>
            <person name="Pukall R."/>
            <person name="Woyke T."/>
            <person name="Bristow J."/>
            <person name="Eisen J."/>
            <person name="Markowitz V."/>
            <person name="Hugenholtz P."/>
            <person name="Kyrpides N."/>
            <person name="Klenk H."/>
            <person name="Detter J."/>
        </authorList>
    </citation>
    <scope>NUCLEOTIDE SEQUENCE [LARGE SCALE GENOMIC DNA]</scope>
    <source>
        <strain evidence="6">ATCC 700841 / DSM 12885 / JCM 10246 / 7p75a</strain>
    </source>
</reference>
<dbReference type="EMBL" id="CP002344">
    <property type="protein sequence ID" value="ADU52308.1"/>
    <property type="molecule type" value="Genomic_DNA"/>
</dbReference>
<dbReference type="PROSITE" id="PS50297">
    <property type="entry name" value="ANK_REP_REGION"/>
    <property type="match status" value="4"/>
</dbReference>
<evidence type="ECO:0000313" key="6">
    <source>
        <dbReference type="Proteomes" id="UP000008915"/>
    </source>
</evidence>
<dbReference type="SUPFAM" id="SSF48403">
    <property type="entry name" value="Ankyrin repeat"/>
    <property type="match status" value="1"/>
</dbReference>
<accession>E6SKT5</accession>
<protein>
    <submittedName>
        <fullName evidence="5">Ankyrin</fullName>
    </submittedName>
</protein>
<dbReference type="PROSITE" id="PS50088">
    <property type="entry name" value="ANK_REPEAT"/>
    <property type="match status" value="4"/>
</dbReference>
<keyword evidence="2 3" id="KW-0040">ANK repeat</keyword>
<evidence type="ECO:0000256" key="3">
    <source>
        <dbReference type="PROSITE-ProRule" id="PRU00023"/>
    </source>
</evidence>
<dbReference type="Pfam" id="PF12796">
    <property type="entry name" value="Ank_2"/>
    <property type="match status" value="1"/>
</dbReference>
<dbReference type="PANTHER" id="PTHR24180:SF45">
    <property type="entry name" value="POLY [ADP-RIBOSE] POLYMERASE TANKYRASE"/>
    <property type="match status" value="1"/>
</dbReference>
<dbReference type="STRING" id="644966.Tmar_2229"/>
<dbReference type="PRINTS" id="PR01415">
    <property type="entry name" value="ANKYRIN"/>
</dbReference>
<dbReference type="InterPro" id="IPR002110">
    <property type="entry name" value="Ankyrin_rpt"/>
</dbReference>
<dbReference type="Proteomes" id="UP000008915">
    <property type="component" value="Chromosome"/>
</dbReference>
<organism evidence="5 6">
    <name type="scientific">Thermaerobacter marianensis (strain ATCC 700841 / DSM 12885 / JCM 10246 / 7p75a)</name>
    <dbReference type="NCBI Taxonomy" id="644966"/>
    <lineage>
        <taxon>Bacteria</taxon>
        <taxon>Bacillati</taxon>
        <taxon>Bacillota</taxon>
        <taxon>Clostridia</taxon>
        <taxon>Eubacteriales</taxon>
        <taxon>Clostridiales Family XVII. Incertae Sedis</taxon>
        <taxon>Thermaerobacter</taxon>
    </lineage>
</organism>
<feature type="repeat" description="ANK" evidence="3">
    <location>
        <begin position="112"/>
        <end position="144"/>
    </location>
</feature>
<evidence type="ECO:0000256" key="4">
    <source>
        <dbReference type="SAM" id="MobiDB-lite"/>
    </source>
</evidence>
<dbReference type="InterPro" id="IPR051637">
    <property type="entry name" value="Ank_repeat_dom-contain_49"/>
</dbReference>
<dbReference type="Pfam" id="PF13857">
    <property type="entry name" value="Ank_5"/>
    <property type="match status" value="1"/>
</dbReference>
<dbReference type="AlphaFoldDB" id="E6SKT5"/>
<reference evidence="5 6" key="1">
    <citation type="journal article" date="2010" name="Stand. Genomic Sci.">
        <title>Complete genome sequence of Thermaerobacter marianensis type strain (7p75a).</title>
        <authorList>
            <person name="Han C."/>
            <person name="Gu W."/>
            <person name="Zhang X."/>
            <person name="Lapidus A."/>
            <person name="Nolan M."/>
            <person name="Copeland A."/>
            <person name="Lucas S."/>
            <person name="Del Rio T.G."/>
            <person name="Tice H."/>
            <person name="Cheng J.F."/>
            <person name="Tapia R."/>
            <person name="Goodwin L."/>
            <person name="Pitluck S."/>
            <person name="Pagani I."/>
            <person name="Ivanova N."/>
            <person name="Mavromatis K."/>
            <person name="Mikhailova N."/>
            <person name="Pati A."/>
            <person name="Chen A."/>
            <person name="Palaniappan K."/>
            <person name="Land M."/>
            <person name="Hauser L."/>
            <person name="Chang Y.J."/>
            <person name="Jeffries C.D."/>
            <person name="Schneider S."/>
            <person name="Rohde M."/>
            <person name="Goker M."/>
            <person name="Pukall R."/>
            <person name="Woyke T."/>
            <person name="Bristow J."/>
            <person name="Eisen J.A."/>
            <person name="Markowitz V."/>
            <person name="Hugenholtz P."/>
            <person name="Kyrpides N.C."/>
            <person name="Klenk H.P."/>
            <person name="Detter J.C."/>
        </authorList>
    </citation>
    <scope>NUCLEOTIDE SEQUENCE [LARGE SCALE GENOMIC DNA]</scope>
    <source>
        <strain evidence="6">ATCC 700841 / DSM 12885 / JCM 10246 / 7p75a</strain>
    </source>
</reference>
<dbReference type="InterPro" id="IPR036770">
    <property type="entry name" value="Ankyrin_rpt-contain_sf"/>
</dbReference>
<dbReference type="RefSeq" id="WP_013496608.1">
    <property type="nucleotide sequence ID" value="NC_014831.1"/>
</dbReference>
<evidence type="ECO:0000256" key="2">
    <source>
        <dbReference type="ARBA" id="ARBA00023043"/>
    </source>
</evidence>
<sequence length="263" mass="27993">MQESATGHGRQEPCRNLPGAMGPGEAEHGRDGATGTAGGPELPEERVRAILRAGRDGRRRQVLALLDGHPELARAEAPNGITPLHHAARYGWADVAGRLLELGADPNATNRWGLVPLHYAARFGHGPVASLLIEWGARPDVKAKGGQTPLDWAIVFGHPDVARLLVERGAQVGPFAAAGLGDLQRLEAWLQTDPGLLHARNDWKGTLLHVAALAGQRAAVRWLLDRGADPQSRDVRGRTPAAHAADPVIRRWLTAGSPGPAAR</sequence>
<dbReference type="HOGENOM" id="CLU_092440_0_0_9"/>
<dbReference type="Gene3D" id="1.25.40.20">
    <property type="entry name" value="Ankyrin repeat-containing domain"/>
    <property type="match status" value="2"/>
</dbReference>
<evidence type="ECO:0000256" key="1">
    <source>
        <dbReference type="ARBA" id="ARBA00022737"/>
    </source>
</evidence>
<dbReference type="SMART" id="SM00248">
    <property type="entry name" value="ANK"/>
    <property type="match status" value="4"/>
</dbReference>
<gene>
    <name evidence="5" type="ordered locus">Tmar_2229</name>
</gene>
<feature type="repeat" description="ANK" evidence="3">
    <location>
        <begin position="145"/>
        <end position="172"/>
    </location>
</feature>
<feature type="region of interest" description="Disordered" evidence="4">
    <location>
        <begin position="1"/>
        <end position="45"/>
    </location>
</feature>
<keyword evidence="1" id="KW-0677">Repeat</keyword>
<dbReference type="KEGG" id="tmr:Tmar_2229"/>
<dbReference type="eggNOG" id="COG0666">
    <property type="taxonomic scope" value="Bacteria"/>
</dbReference>
<proteinExistence type="predicted"/>
<feature type="repeat" description="ANK" evidence="3">
    <location>
        <begin position="79"/>
        <end position="111"/>
    </location>
</feature>
<keyword evidence="6" id="KW-1185">Reference proteome</keyword>
<evidence type="ECO:0000313" key="5">
    <source>
        <dbReference type="EMBL" id="ADU52308.1"/>
    </source>
</evidence>